<keyword evidence="15" id="KW-1185">Reference proteome</keyword>
<dbReference type="Gene3D" id="1.10.10.60">
    <property type="entry name" value="Homeodomain-like"/>
    <property type="match status" value="1"/>
</dbReference>
<evidence type="ECO:0000256" key="8">
    <source>
        <dbReference type="PROSITE-ProRule" id="PRU00108"/>
    </source>
</evidence>
<dbReference type="GO" id="GO:0000981">
    <property type="term" value="F:DNA-binding transcription factor activity, RNA polymerase II-specific"/>
    <property type="evidence" value="ECO:0007669"/>
    <property type="project" value="UniProtKB-UniRule"/>
</dbReference>
<dbReference type="PROSITE" id="PS00027">
    <property type="entry name" value="HOMEOBOX_1"/>
    <property type="match status" value="1"/>
</dbReference>
<feature type="coiled-coil region" evidence="11">
    <location>
        <begin position="105"/>
        <end position="139"/>
    </location>
</feature>
<evidence type="ECO:0000256" key="2">
    <source>
        <dbReference type="ARBA" id="ARBA00023015"/>
    </source>
</evidence>
<feature type="DNA-binding region" description="Homeobox" evidence="8">
    <location>
        <begin position="41"/>
        <end position="100"/>
    </location>
</feature>
<evidence type="ECO:0000259" key="13">
    <source>
        <dbReference type="PROSITE" id="PS50071"/>
    </source>
</evidence>
<evidence type="ECO:0000256" key="1">
    <source>
        <dbReference type="ARBA" id="ARBA00004123"/>
    </source>
</evidence>
<evidence type="ECO:0000256" key="10">
    <source>
        <dbReference type="RuleBase" id="RU369038"/>
    </source>
</evidence>
<accession>A0A7J7C1Q0</accession>
<evidence type="ECO:0000313" key="14">
    <source>
        <dbReference type="EMBL" id="KAF5728042.1"/>
    </source>
</evidence>
<dbReference type="GO" id="GO:0043565">
    <property type="term" value="F:sequence-specific DNA binding"/>
    <property type="evidence" value="ECO:0007669"/>
    <property type="project" value="TreeGrafter"/>
</dbReference>
<name>A0A7J7C1Q0_TRIWF</name>
<evidence type="ECO:0000256" key="5">
    <source>
        <dbReference type="ARBA" id="ARBA00023163"/>
    </source>
</evidence>
<evidence type="ECO:0000256" key="3">
    <source>
        <dbReference type="ARBA" id="ARBA00023125"/>
    </source>
</evidence>
<dbReference type="CDD" id="cd00086">
    <property type="entry name" value="homeodomain"/>
    <property type="match status" value="1"/>
</dbReference>
<comment type="similarity">
    <text evidence="7 10">Belongs to the HD-ZIP homeobox family. Class I subfamily.</text>
</comment>
<gene>
    <name evidence="14" type="ORF">HS088_TW21G00185</name>
</gene>
<keyword evidence="5 10" id="KW-0804">Transcription</keyword>
<feature type="compositionally biased region" description="Polar residues" evidence="12">
    <location>
        <begin position="173"/>
        <end position="191"/>
    </location>
</feature>
<protein>
    <recommendedName>
        <fullName evidence="10">Homeobox-leucine zipper protein</fullName>
    </recommendedName>
    <alternativeName>
        <fullName evidence="10">HD-ZIP protein</fullName>
    </alternativeName>
    <alternativeName>
        <fullName evidence="10">Homeodomain transcription factor</fullName>
    </alternativeName>
</protein>
<keyword evidence="4 8" id="KW-0371">Homeobox</keyword>
<proteinExistence type="inferred from homology"/>
<organism evidence="14 15">
    <name type="scientific">Tripterygium wilfordii</name>
    <name type="common">Thunder God vine</name>
    <dbReference type="NCBI Taxonomy" id="458696"/>
    <lineage>
        <taxon>Eukaryota</taxon>
        <taxon>Viridiplantae</taxon>
        <taxon>Streptophyta</taxon>
        <taxon>Embryophyta</taxon>
        <taxon>Tracheophyta</taxon>
        <taxon>Spermatophyta</taxon>
        <taxon>Magnoliopsida</taxon>
        <taxon>eudicotyledons</taxon>
        <taxon>Gunneridae</taxon>
        <taxon>Pentapetalae</taxon>
        <taxon>rosids</taxon>
        <taxon>fabids</taxon>
        <taxon>Celastrales</taxon>
        <taxon>Celastraceae</taxon>
        <taxon>Tripterygium</taxon>
    </lineage>
</organism>
<dbReference type="InterPro" id="IPR001356">
    <property type="entry name" value="HD"/>
</dbReference>
<dbReference type="PROSITE" id="PS50071">
    <property type="entry name" value="HOMEOBOX_2"/>
    <property type="match status" value="1"/>
</dbReference>
<keyword evidence="3 8" id="KW-0238">DNA-binding</keyword>
<comment type="function">
    <text evidence="10">Transcription factor.</text>
</comment>
<dbReference type="Proteomes" id="UP000593562">
    <property type="component" value="Unassembled WGS sequence"/>
</dbReference>
<comment type="subcellular location">
    <subcellularLocation>
        <location evidence="1 8 9">Nucleus</location>
    </subcellularLocation>
</comment>
<dbReference type="InterPro" id="IPR017970">
    <property type="entry name" value="Homeobox_CS"/>
</dbReference>
<dbReference type="SUPFAM" id="SSF46689">
    <property type="entry name" value="Homeodomain-like"/>
    <property type="match status" value="1"/>
</dbReference>
<evidence type="ECO:0000256" key="7">
    <source>
        <dbReference type="ARBA" id="ARBA00025748"/>
    </source>
</evidence>
<reference evidence="14 15" key="1">
    <citation type="journal article" date="2020" name="Nat. Commun.">
        <title>Genome of Tripterygium wilfordii and identification of cytochrome P450 involved in triptolide biosynthesis.</title>
        <authorList>
            <person name="Tu L."/>
            <person name="Su P."/>
            <person name="Zhang Z."/>
            <person name="Gao L."/>
            <person name="Wang J."/>
            <person name="Hu T."/>
            <person name="Zhou J."/>
            <person name="Zhang Y."/>
            <person name="Zhao Y."/>
            <person name="Liu Y."/>
            <person name="Song Y."/>
            <person name="Tong Y."/>
            <person name="Lu Y."/>
            <person name="Yang J."/>
            <person name="Xu C."/>
            <person name="Jia M."/>
            <person name="Peters R.J."/>
            <person name="Huang L."/>
            <person name="Gao W."/>
        </authorList>
    </citation>
    <scope>NUCLEOTIDE SEQUENCE [LARGE SCALE GENOMIC DNA]</scope>
    <source>
        <strain evidence="15">cv. XIE 37</strain>
        <tissue evidence="14">Leaf</tissue>
    </source>
</reference>
<dbReference type="PANTHER" id="PTHR24326:SF522">
    <property type="entry name" value="HOMEOBOX-LEUCINE ZIPPER PROTEIN ATHB-52"/>
    <property type="match status" value="1"/>
</dbReference>
<dbReference type="Pfam" id="PF00046">
    <property type="entry name" value="Homeodomain"/>
    <property type="match status" value="1"/>
</dbReference>
<dbReference type="GO" id="GO:0045893">
    <property type="term" value="P:positive regulation of DNA-templated transcription"/>
    <property type="evidence" value="ECO:0007669"/>
    <property type="project" value="TreeGrafter"/>
</dbReference>
<dbReference type="EMBL" id="JAAARO010000021">
    <property type="protein sequence ID" value="KAF5728042.1"/>
    <property type="molecule type" value="Genomic_DNA"/>
</dbReference>
<evidence type="ECO:0000313" key="15">
    <source>
        <dbReference type="Proteomes" id="UP000593562"/>
    </source>
</evidence>
<dbReference type="SMART" id="SM00389">
    <property type="entry name" value="HOX"/>
    <property type="match status" value="1"/>
</dbReference>
<dbReference type="FunCoup" id="A0A7J7C1Q0">
    <property type="interactions" value="41"/>
</dbReference>
<evidence type="ECO:0000256" key="6">
    <source>
        <dbReference type="ARBA" id="ARBA00023242"/>
    </source>
</evidence>
<dbReference type="InParanoid" id="A0A7J7C1Q0"/>
<feature type="compositionally biased region" description="Pro residues" evidence="12">
    <location>
        <begin position="160"/>
        <end position="170"/>
    </location>
</feature>
<dbReference type="InterPro" id="IPR009057">
    <property type="entry name" value="Homeodomain-like_sf"/>
</dbReference>
<comment type="caution">
    <text evidence="14">The sequence shown here is derived from an EMBL/GenBank/DDBJ whole genome shotgun (WGS) entry which is preliminary data.</text>
</comment>
<dbReference type="GO" id="GO:0005634">
    <property type="term" value="C:nucleus"/>
    <property type="evidence" value="ECO:0007669"/>
    <property type="project" value="UniProtKB-SubCell"/>
</dbReference>
<dbReference type="AlphaFoldDB" id="A0A7J7C1Q0"/>
<keyword evidence="2 10" id="KW-0805">Transcription regulation</keyword>
<dbReference type="InterPro" id="IPR045224">
    <property type="entry name" value="HDZip_class_I_plant"/>
</dbReference>
<feature type="domain" description="Homeobox" evidence="13">
    <location>
        <begin position="39"/>
        <end position="99"/>
    </location>
</feature>
<evidence type="ECO:0000256" key="4">
    <source>
        <dbReference type="ARBA" id="ARBA00023155"/>
    </source>
</evidence>
<evidence type="ECO:0000256" key="11">
    <source>
        <dbReference type="SAM" id="Coils"/>
    </source>
</evidence>
<dbReference type="PANTHER" id="PTHR24326">
    <property type="entry name" value="HOMEOBOX-LEUCINE ZIPPER PROTEIN"/>
    <property type="match status" value="1"/>
</dbReference>
<feature type="region of interest" description="Disordered" evidence="12">
    <location>
        <begin position="150"/>
        <end position="192"/>
    </location>
</feature>
<keyword evidence="6 8" id="KW-0539">Nucleus</keyword>
<keyword evidence="11" id="KW-0175">Coiled coil</keyword>
<evidence type="ECO:0000256" key="9">
    <source>
        <dbReference type="RuleBase" id="RU000682"/>
    </source>
</evidence>
<sequence>MCIYKHNKSHKKTQSRLSFQQDMDFFLNEDQKHLNTPNYTKHMSKKRLRKDQVRLLERSFTTHKKLEPELKLQLSNQLGVPPRQVAIWYQNKKARWKTQSLEIDYNTLQVKLEHALLEKTRLEREVMELQGEVRRAQEIMLQFGFNYQRMVPPKPHHAQAPPPPPPPPPHEVSCNNSSDEGGGSSLNNNYEDVNGGEVLQMEDLYDCLIGGGSGSTWA</sequence>
<evidence type="ECO:0000256" key="12">
    <source>
        <dbReference type="SAM" id="MobiDB-lite"/>
    </source>
</evidence>